<dbReference type="Pfam" id="PF20723">
    <property type="entry name" value="Pellino_RING"/>
    <property type="match status" value="1"/>
</dbReference>
<organism evidence="6 7">
    <name type="scientific">Holothuria leucospilota</name>
    <name type="common">Black long sea cucumber</name>
    <name type="synonym">Mertensiothuria leucospilota</name>
    <dbReference type="NCBI Taxonomy" id="206669"/>
    <lineage>
        <taxon>Eukaryota</taxon>
        <taxon>Metazoa</taxon>
        <taxon>Echinodermata</taxon>
        <taxon>Eleutherozoa</taxon>
        <taxon>Echinozoa</taxon>
        <taxon>Holothuroidea</taxon>
        <taxon>Aspidochirotacea</taxon>
        <taxon>Aspidochirotida</taxon>
        <taxon>Holothuriidae</taxon>
        <taxon>Holothuria</taxon>
    </lineage>
</organism>
<dbReference type="OrthoDB" id="8801906at2759"/>
<accession>A0A9Q1HFC5</accession>
<sequence>MRRKLQNPEPSTMPHGNSVDSESSFRNLKFSQAAPLISTLEEESSSLSPTSHSPAKYGELVILGYNGCLPSGNRGRRRSRFILQKKEVANGVKPDKRYEISAPRSAQVTKDNEKHTIAYTLSRHQTFIEEYTTDVSTDMFQIGRSTEPIIDFIVMDTVPGAKSQEDCVISESTISRFACRILVDRDPPHNARIYAAGFNSTNNIFLGEKACKWRTEQGMDGLTTNGVLLMRPKGGFQATSAPGVWREVSVCGNMYWLRETRSSPQRGKMVENENNILEDGTLIDLCGASLLWRSASGLRHTPTQELLDHLRKEINRGRPQCPIGFNTLVLPRNRNVGRLLEENSKQPYAYLKCGHVHGFHEWNSKDQEGKEERMCPMCREVGPYEPLIMGNEASFCVDSEPPSHAFCPCGHVCSEKTAKYWSQVPLPHGTHAFQAACPFCATPLCGDQGYVRLIFQDPLD</sequence>
<feature type="compositionally biased region" description="Polar residues" evidence="3">
    <location>
        <begin position="8"/>
        <end position="25"/>
    </location>
</feature>
<keyword evidence="7" id="KW-1185">Reference proteome</keyword>
<evidence type="ECO:0000256" key="3">
    <source>
        <dbReference type="SAM" id="MobiDB-lite"/>
    </source>
</evidence>
<evidence type="ECO:0000313" key="7">
    <source>
        <dbReference type="Proteomes" id="UP001152320"/>
    </source>
</evidence>
<dbReference type="Pfam" id="PF04710">
    <property type="entry name" value="Pellino_FHA"/>
    <property type="match status" value="1"/>
</dbReference>
<dbReference type="Proteomes" id="UP001152320">
    <property type="component" value="Chromosome 3"/>
</dbReference>
<name>A0A9Q1HFC5_HOLLE</name>
<dbReference type="PANTHER" id="PTHR12098:SF2">
    <property type="entry name" value="PROTEIN PELLINO"/>
    <property type="match status" value="1"/>
</dbReference>
<evidence type="ECO:0000256" key="1">
    <source>
        <dbReference type="ARBA" id="ARBA00005639"/>
    </source>
</evidence>
<proteinExistence type="inferred from homology"/>
<dbReference type="PANTHER" id="PTHR12098">
    <property type="entry name" value="E3 UBIQUITIN-PROTEIN LIGASE PELLINO-RELATED"/>
    <property type="match status" value="1"/>
</dbReference>
<gene>
    <name evidence="6" type="ORF">HOLleu_07049</name>
</gene>
<reference evidence="6" key="1">
    <citation type="submission" date="2021-10" db="EMBL/GenBank/DDBJ databases">
        <title>Tropical sea cucumber genome reveals ecological adaptation and Cuvierian tubules defense mechanism.</title>
        <authorList>
            <person name="Chen T."/>
        </authorList>
    </citation>
    <scope>NUCLEOTIDE SEQUENCE</scope>
    <source>
        <strain evidence="6">Nanhai2018</strain>
        <tissue evidence="6">Muscle</tissue>
    </source>
</reference>
<dbReference type="AlphaFoldDB" id="A0A9Q1HFC5"/>
<dbReference type="GO" id="GO:0061630">
    <property type="term" value="F:ubiquitin protein ligase activity"/>
    <property type="evidence" value="ECO:0007669"/>
    <property type="project" value="InterPro"/>
</dbReference>
<comment type="caution">
    <text evidence="6">The sequence shown here is derived from an EMBL/GenBank/DDBJ whole genome shotgun (WGS) entry which is preliminary data.</text>
</comment>
<evidence type="ECO:0000313" key="6">
    <source>
        <dbReference type="EMBL" id="KAJ8044324.1"/>
    </source>
</evidence>
<feature type="domain" description="Pellino RING" evidence="5">
    <location>
        <begin position="314"/>
        <end position="460"/>
    </location>
</feature>
<comment type="similarity">
    <text evidence="1">Belongs to the pellino family.</text>
</comment>
<feature type="domain" description="Pellino FHA" evidence="4">
    <location>
        <begin position="51"/>
        <end position="309"/>
    </location>
</feature>
<feature type="region of interest" description="Disordered" evidence="3">
    <location>
        <begin position="1"/>
        <end position="25"/>
    </location>
</feature>
<dbReference type="GO" id="GO:0000209">
    <property type="term" value="P:protein polyubiquitination"/>
    <property type="evidence" value="ECO:0007669"/>
    <property type="project" value="InterPro"/>
</dbReference>
<evidence type="ECO:0000259" key="4">
    <source>
        <dbReference type="Pfam" id="PF04710"/>
    </source>
</evidence>
<dbReference type="GO" id="GO:0008592">
    <property type="term" value="P:regulation of Toll signaling pathway"/>
    <property type="evidence" value="ECO:0007669"/>
    <property type="project" value="InterPro"/>
</dbReference>
<dbReference type="InterPro" id="IPR048334">
    <property type="entry name" value="Pellino_FHA"/>
</dbReference>
<protein>
    <submittedName>
        <fullName evidence="6">E3 ubiquitin-protein ligase pellino-like 1</fullName>
    </submittedName>
</protein>
<dbReference type="InterPro" id="IPR006800">
    <property type="entry name" value="Pellino_fam"/>
</dbReference>
<dbReference type="PIRSF" id="PIRSF038886">
    <property type="entry name" value="Pellino"/>
    <property type="match status" value="1"/>
</dbReference>
<evidence type="ECO:0000256" key="2">
    <source>
        <dbReference type="ARBA" id="ARBA00022553"/>
    </source>
</evidence>
<dbReference type="InterPro" id="IPR048335">
    <property type="entry name" value="Pellino_RING"/>
</dbReference>
<evidence type="ECO:0000259" key="5">
    <source>
        <dbReference type="Pfam" id="PF20723"/>
    </source>
</evidence>
<keyword evidence="2" id="KW-0597">Phosphoprotein</keyword>
<dbReference type="EMBL" id="JAIZAY010000003">
    <property type="protein sequence ID" value="KAJ8044324.1"/>
    <property type="molecule type" value="Genomic_DNA"/>
</dbReference>